<dbReference type="HOGENOM" id="CLU_076018_0_0_2"/>
<keyword evidence="2" id="KW-1185">Reference proteome</keyword>
<dbReference type="InParanoid" id="Q8TK10"/>
<dbReference type="EMBL" id="AE010299">
    <property type="protein sequence ID" value="AAM06970.1"/>
    <property type="molecule type" value="Genomic_DNA"/>
</dbReference>
<dbReference type="SUPFAM" id="SSF56219">
    <property type="entry name" value="DNase I-like"/>
    <property type="match status" value="1"/>
</dbReference>
<sequence length="238" mass="28223">MLNMRIIAWNCNMAFRKKYEQILPYEPDLLVVPECEHPDKFKNKFYDDVLWIGENRNKGLAVFSFNGFEIAIHESYCESYRYVLPVKVSHNREINLIAVWSQNNKEDPGRRYIGEVWQSLNYYKDMFGSPTIIAGDFNWNVIWDSEHLKYPLHGTLADVINLLNRFEISSIYHTSKQVKFGNEKDPTLYFRKNRQTPYHIDYIFAPVDLINCRKPVNLGKYEDWISLSDHMPLIAEIE</sequence>
<dbReference type="Proteomes" id="UP000002487">
    <property type="component" value="Chromosome"/>
</dbReference>
<organism evidence="1 2">
    <name type="scientific">Methanosarcina acetivorans (strain ATCC 35395 / DSM 2834 / JCM 12185 / C2A)</name>
    <dbReference type="NCBI Taxonomy" id="188937"/>
    <lineage>
        <taxon>Archaea</taxon>
        <taxon>Methanobacteriati</taxon>
        <taxon>Methanobacteriota</taxon>
        <taxon>Stenosarchaea group</taxon>
        <taxon>Methanomicrobia</taxon>
        <taxon>Methanosarcinales</taxon>
        <taxon>Methanosarcinaceae</taxon>
        <taxon>Methanosarcina</taxon>
    </lineage>
</organism>
<dbReference type="Gene3D" id="3.60.10.10">
    <property type="entry name" value="Endonuclease/exonuclease/phosphatase"/>
    <property type="match status" value="1"/>
</dbReference>
<proteinExistence type="predicted"/>
<evidence type="ECO:0000313" key="2">
    <source>
        <dbReference type="Proteomes" id="UP000002487"/>
    </source>
</evidence>
<evidence type="ECO:0000313" key="1">
    <source>
        <dbReference type="EMBL" id="AAM06970.1"/>
    </source>
</evidence>
<dbReference type="EnsemblBacteria" id="AAM06970">
    <property type="protein sequence ID" value="AAM06970"/>
    <property type="gene ID" value="MA_3615"/>
</dbReference>
<accession>Q8TK10</accession>
<dbReference type="KEGG" id="mac:MA_3615"/>
<protein>
    <recommendedName>
        <fullName evidence="3">Endonuclease/exonuclease/phosphatase domain-containing protein</fullName>
    </recommendedName>
</protein>
<gene>
    <name evidence="1" type="ordered locus">MA_3615</name>
</gene>
<name>Q8TK10_METAC</name>
<dbReference type="InterPro" id="IPR036691">
    <property type="entry name" value="Endo/exonu/phosph_ase_sf"/>
</dbReference>
<evidence type="ECO:0008006" key="3">
    <source>
        <dbReference type="Google" id="ProtNLM"/>
    </source>
</evidence>
<reference evidence="1 2" key="1">
    <citation type="journal article" date="2002" name="Genome Res.">
        <title>The genome of Methanosarcina acetivorans reveals extensive metabolic and physiological diversity.</title>
        <authorList>
            <person name="Galagan J.E."/>
            <person name="Nusbaum C."/>
            <person name="Roy A."/>
            <person name="Endrizzi M.G."/>
            <person name="Macdonald P."/>
            <person name="FitzHugh W."/>
            <person name="Calvo S."/>
            <person name="Engels R."/>
            <person name="Smirnov S."/>
            <person name="Atnoor D."/>
            <person name="Brown A."/>
            <person name="Allen N."/>
            <person name="Naylor J."/>
            <person name="Stange-Thomann N."/>
            <person name="DeArellano K."/>
            <person name="Johnson R."/>
            <person name="Linton L."/>
            <person name="McEwan P."/>
            <person name="McKernan K."/>
            <person name="Talamas J."/>
            <person name="Tirrell A."/>
            <person name="Ye W."/>
            <person name="Zimmer A."/>
            <person name="Barber R.D."/>
            <person name="Cann I."/>
            <person name="Graham D.E."/>
            <person name="Grahame D.A."/>
            <person name="Guss A."/>
            <person name="Hedderich R."/>
            <person name="Ingram-Smith C."/>
            <person name="Kuettner C.H."/>
            <person name="Krzycki J.A."/>
            <person name="Leigh J.A."/>
            <person name="Li W."/>
            <person name="Liu J."/>
            <person name="Mukhopadhyay B."/>
            <person name="Reeve J.N."/>
            <person name="Smith K."/>
            <person name="Springer T.A."/>
            <person name="Umayam L.A."/>
            <person name="White O."/>
            <person name="White R.H."/>
            <person name="de Macario E.C."/>
            <person name="Ferry J.G."/>
            <person name="Jarrell K.F."/>
            <person name="Jing H."/>
            <person name="Macario A.J.L."/>
            <person name="Paulsen I."/>
            <person name="Pritchett M."/>
            <person name="Sowers K.R."/>
            <person name="Swanson R.V."/>
            <person name="Zinder S.H."/>
            <person name="Lander E."/>
            <person name="Metcalf W.W."/>
            <person name="Birren B."/>
        </authorList>
    </citation>
    <scope>NUCLEOTIDE SEQUENCE [LARGE SCALE GENOMIC DNA]</scope>
    <source>
        <strain evidence="2">ATCC 35395 / DSM 2834 / JCM 12185 / C2A</strain>
    </source>
</reference>
<dbReference type="AlphaFoldDB" id="Q8TK10"/>